<dbReference type="AlphaFoldDB" id="A0A9P8IBY2"/>
<feature type="repeat" description="ANK" evidence="3">
    <location>
        <begin position="164"/>
        <end position="196"/>
    </location>
</feature>
<dbReference type="OrthoDB" id="5395056at2759"/>
<dbReference type="InterPro" id="IPR050663">
    <property type="entry name" value="Ankyrin-SOCS_Box"/>
</dbReference>
<evidence type="ECO:0000313" key="6">
    <source>
        <dbReference type="Proteomes" id="UP000698800"/>
    </source>
</evidence>
<dbReference type="PANTHER" id="PTHR24193:SF121">
    <property type="entry name" value="ADA2A-CONTAINING COMPLEX COMPONENT 3, ISOFORM D"/>
    <property type="match status" value="1"/>
</dbReference>
<proteinExistence type="predicted"/>
<dbReference type="InterPro" id="IPR002110">
    <property type="entry name" value="Ankyrin_rpt"/>
</dbReference>
<dbReference type="SUPFAM" id="SSF48403">
    <property type="entry name" value="Ankyrin repeat"/>
    <property type="match status" value="1"/>
</dbReference>
<dbReference type="InterPro" id="IPR010730">
    <property type="entry name" value="HET"/>
</dbReference>
<sequence>MASKWMLQKGEAEALAPTYMVWGLGEAGIIKEMDTFVHDEEMDSLLQAMSLEELHEFARTIEYNPFGDAGQTELLSSVNFFLFLQTGELKHLYETIGKAAARLKRLGNKLALSFNCKPFIATTPLDTGSHRENEVKLIAASFGLRETVQLLLERGAGVNARGGDGRTPLYWAAKSGQEAVVQLLLEKGASLEMGDMTNGCTAMHQAALMGHDGVARLLLERGANANAKRKDNGGTPLHEAAKGGHEVVSRLLLEEGANVDAKDDEGETPLHRAAEAGHKVVAQLLMEKGADVNARCKNNNTALVLALGRRCEALVRLLVEKEADIKAKDKDVDPPLHTAAYHGSEAMWADKQRHEAVVRLLAGMGASDTDGSLAVYGPRMKDDTTQALGAISRGRLLYNIEQAQQIMFHESAIQYWVQNLRFVVSASNTEDSDHQFELIENGIDDQEARSEPYIAVSYCWGGNINDKTPLRILVPSQKQRGTKEVRDTRARADILQRSLAFAAAKGIRKVWIDQECIHQDDDEDKQAAIQNMHLVYQQAATTLIILDSHIHTMGDIYALPEIKQFGFATSSSDNLAYLIGWDDGVDVSGDAWELVTATLDRRGGAQRQVVRRQWKLSHRQIYSLASMCRYQTHAARTPSGNTLFGVLGSGERIFTLVDEGIENMEWWGGPELRDTTPESPRPPHWKKLAMLMTSAFTTLLEKDCLRVSDKLALLGNLTDNPHRINTDRAVSKNLSFSACVIALALYNGDVSPLFCHRRMAGYWASGGSVENDAVRPLASWFPFQKVSSEALLITPSTHNRFRSQVWSGSKCLVLNGKAFIKGLLWETVPFHDLDVLFNHCWNGVTHNLPQPNNKLNSHPCWTRPGHMVILYNWENSIAVGQHSGN</sequence>
<dbReference type="PROSITE" id="PS50088">
    <property type="entry name" value="ANK_REPEAT"/>
    <property type="match status" value="5"/>
</dbReference>
<feature type="repeat" description="ANK" evidence="3">
    <location>
        <begin position="232"/>
        <end position="264"/>
    </location>
</feature>
<evidence type="ECO:0000256" key="1">
    <source>
        <dbReference type="ARBA" id="ARBA00022737"/>
    </source>
</evidence>
<dbReference type="Pfam" id="PF06985">
    <property type="entry name" value="HET"/>
    <property type="match status" value="1"/>
</dbReference>
<dbReference type="PANTHER" id="PTHR24193">
    <property type="entry name" value="ANKYRIN REPEAT PROTEIN"/>
    <property type="match status" value="1"/>
</dbReference>
<keyword evidence="2 3" id="KW-0040">ANK repeat</keyword>
<gene>
    <name evidence="5" type="ORF">FGG08_002264</name>
</gene>
<name>A0A9P8IBY2_9PEZI</name>
<feature type="repeat" description="ANK" evidence="3">
    <location>
        <begin position="298"/>
        <end position="330"/>
    </location>
</feature>
<reference evidence="5" key="1">
    <citation type="submission" date="2021-03" db="EMBL/GenBank/DDBJ databases">
        <title>Comparative genomics and phylogenomic investigation of the class Geoglossomycetes provide insights into ecological specialization and systematics.</title>
        <authorList>
            <person name="Melie T."/>
            <person name="Pirro S."/>
            <person name="Miller A.N."/>
            <person name="Quandt A."/>
        </authorList>
    </citation>
    <scope>NUCLEOTIDE SEQUENCE</scope>
    <source>
        <strain evidence="5">GBOQ0MN5Z8</strain>
    </source>
</reference>
<dbReference type="Gene3D" id="1.25.40.20">
    <property type="entry name" value="Ankyrin repeat-containing domain"/>
    <property type="match status" value="2"/>
</dbReference>
<evidence type="ECO:0000256" key="3">
    <source>
        <dbReference type="PROSITE-ProRule" id="PRU00023"/>
    </source>
</evidence>
<dbReference type="PROSITE" id="PS50297">
    <property type="entry name" value="ANK_REP_REGION"/>
    <property type="match status" value="4"/>
</dbReference>
<dbReference type="Pfam" id="PF12796">
    <property type="entry name" value="Ank_2"/>
    <property type="match status" value="1"/>
</dbReference>
<evidence type="ECO:0000259" key="4">
    <source>
        <dbReference type="Pfam" id="PF06985"/>
    </source>
</evidence>
<protein>
    <recommendedName>
        <fullName evidence="4">Heterokaryon incompatibility domain-containing protein</fullName>
    </recommendedName>
</protein>
<dbReference type="GO" id="GO:0000976">
    <property type="term" value="F:transcription cis-regulatory region binding"/>
    <property type="evidence" value="ECO:0007669"/>
    <property type="project" value="TreeGrafter"/>
</dbReference>
<dbReference type="Pfam" id="PF13857">
    <property type="entry name" value="Ank_5"/>
    <property type="match status" value="1"/>
</dbReference>
<evidence type="ECO:0000313" key="5">
    <source>
        <dbReference type="EMBL" id="KAH0543406.1"/>
    </source>
</evidence>
<dbReference type="Proteomes" id="UP000698800">
    <property type="component" value="Unassembled WGS sequence"/>
</dbReference>
<organism evidence="5 6">
    <name type="scientific">Glutinoglossum americanum</name>
    <dbReference type="NCBI Taxonomy" id="1670608"/>
    <lineage>
        <taxon>Eukaryota</taxon>
        <taxon>Fungi</taxon>
        <taxon>Dikarya</taxon>
        <taxon>Ascomycota</taxon>
        <taxon>Pezizomycotina</taxon>
        <taxon>Geoglossomycetes</taxon>
        <taxon>Geoglossales</taxon>
        <taxon>Geoglossaceae</taxon>
        <taxon>Glutinoglossum</taxon>
    </lineage>
</organism>
<feature type="repeat" description="ANK" evidence="3">
    <location>
        <begin position="265"/>
        <end position="297"/>
    </location>
</feature>
<feature type="domain" description="Heterokaryon incompatibility" evidence="4">
    <location>
        <begin position="453"/>
        <end position="553"/>
    </location>
</feature>
<dbReference type="SMART" id="SM00248">
    <property type="entry name" value="ANK"/>
    <property type="match status" value="7"/>
</dbReference>
<dbReference type="GO" id="GO:0045944">
    <property type="term" value="P:positive regulation of transcription by RNA polymerase II"/>
    <property type="evidence" value="ECO:0007669"/>
    <property type="project" value="TreeGrafter"/>
</dbReference>
<comment type="caution">
    <text evidence="5">The sequence shown here is derived from an EMBL/GenBank/DDBJ whole genome shotgun (WGS) entry which is preliminary data.</text>
</comment>
<accession>A0A9P8IBY2</accession>
<evidence type="ECO:0000256" key="2">
    <source>
        <dbReference type="ARBA" id="ARBA00023043"/>
    </source>
</evidence>
<feature type="repeat" description="ANK" evidence="3">
    <location>
        <begin position="198"/>
        <end position="230"/>
    </location>
</feature>
<keyword evidence="1" id="KW-0677">Repeat</keyword>
<dbReference type="InterPro" id="IPR036770">
    <property type="entry name" value="Ankyrin_rpt-contain_sf"/>
</dbReference>
<dbReference type="EMBL" id="JAGHQL010000033">
    <property type="protein sequence ID" value="KAH0543406.1"/>
    <property type="molecule type" value="Genomic_DNA"/>
</dbReference>
<dbReference type="GO" id="GO:0005634">
    <property type="term" value="C:nucleus"/>
    <property type="evidence" value="ECO:0007669"/>
    <property type="project" value="TreeGrafter"/>
</dbReference>
<keyword evidence="6" id="KW-1185">Reference proteome</keyword>
<dbReference type="PRINTS" id="PR01415">
    <property type="entry name" value="ANKYRIN"/>
</dbReference>